<name>A0A7E4VD99_PANRE</name>
<reference evidence="1" key="1">
    <citation type="journal article" date="2013" name="Genetics">
        <title>The draft genome and transcriptome of Panagrellus redivivus are shaped by the harsh demands of a free-living lifestyle.</title>
        <authorList>
            <person name="Srinivasan J."/>
            <person name="Dillman A.R."/>
            <person name="Macchietto M.G."/>
            <person name="Heikkinen L."/>
            <person name="Lakso M."/>
            <person name="Fracchia K.M."/>
            <person name="Antoshechkin I."/>
            <person name="Mortazavi A."/>
            <person name="Wong G."/>
            <person name="Sternberg P.W."/>
        </authorList>
    </citation>
    <scope>NUCLEOTIDE SEQUENCE [LARGE SCALE GENOMIC DNA]</scope>
    <source>
        <strain evidence="1">MT8872</strain>
    </source>
</reference>
<reference evidence="2" key="2">
    <citation type="submission" date="2020-10" db="UniProtKB">
        <authorList>
            <consortium name="WormBaseParasite"/>
        </authorList>
    </citation>
    <scope>IDENTIFICATION</scope>
</reference>
<dbReference type="WBParaSite" id="Pan_g19459.t1">
    <property type="protein sequence ID" value="Pan_g19459.t1"/>
    <property type="gene ID" value="Pan_g19459"/>
</dbReference>
<protein>
    <submittedName>
        <fullName evidence="2">Uncharacterized protein</fullName>
    </submittedName>
</protein>
<proteinExistence type="predicted"/>
<dbReference type="AlphaFoldDB" id="A0A7E4VD99"/>
<accession>A0A7E4VD99</accession>
<sequence length="74" mass="8241">MVAAQNSRYYNQNFPYYGRQQQMPMNNYPYGGYNSNYGAPPYHYGTGYDPGNGFGWQGNSLGGSYLLCANCGRG</sequence>
<keyword evidence="1" id="KW-1185">Reference proteome</keyword>
<dbReference type="Proteomes" id="UP000492821">
    <property type="component" value="Unassembled WGS sequence"/>
</dbReference>
<evidence type="ECO:0000313" key="1">
    <source>
        <dbReference type="Proteomes" id="UP000492821"/>
    </source>
</evidence>
<evidence type="ECO:0000313" key="2">
    <source>
        <dbReference type="WBParaSite" id="Pan_g19459.t1"/>
    </source>
</evidence>
<organism evidence="1 2">
    <name type="scientific">Panagrellus redivivus</name>
    <name type="common">Microworm</name>
    <dbReference type="NCBI Taxonomy" id="6233"/>
    <lineage>
        <taxon>Eukaryota</taxon>
        <taxon>Metazoa</taxon>
        <taxon>Ecdysozoa</taxon>
        <taxon>Nematoda</taxon>
        <taxon>Chromadorea</taxon>
        <taxon>Rhabditida</taxon>
        <taxon>Tylenchina</taxon>
        <taxon>Panagrolaimomorpha</taxon>
        <taxon>Panagrolaimoidea</taxon>
        <taxon>Panagrolaimidae</taxon>
        <taxon>Panagrellus</taxon>
    </lineage>
</organism>